<feature type="transmembrane region" description="Helical" evidence="8">
    <location>
        <begin position="100"/>
        <end position="119"/>
    </location>
</feature>
<evidence type="ECO:0000256" key="6">
    <source>
        <dbReference type="ARBA" id="ARBA00022989"/>
    </source>
</evidence>
<dbReference type="InterPro" id="IPR013426">
    <property type="entry name" value="EpsH-like"/>
</dbReference>
<keyword evidence="2" id="KW-1003">Cell membrane</keyword>
<feature type="transmembrane region" description="Helical" evidence="8">
    <location>
        <begin position="254"/>
        <end position="275"/>
    </location>
</feature>
<comment type="subcellular location">
    <subcellularLocation>
        <location evidence="1">Cell membrane</location>
        <topology evidence="1">Multi-pass membrane protein</topology>
    </subcellularLocation>
</comment>
<reference evidence="10 11" key="1">
    <citation type="submission" date="2019-12" db="EMBL/GenBank/DDBJ databases">
        <title>Snethiella sp. nov. sp. isolated from sea sand.</title>
        <authorList>
            <person name="Kim J."/>
            <person name="Jeong S.E."/>
            <person name="Jung H.S."/>
            <person name="Jeon C.O."/>
        </authorList>
    </citation>
    <scope>NUCLEOTIDE SEQUENCE [LARGE SCALE GENOMIC DNA]</scope>
    <source>
        <strain evidence="10 11">DP05</strain>
    </source>
</reference>
<evidence type="ECO:0000256" key="5">
    <source>
        <dbReference type="ARBA" id="ARBA00022801"/>
    </source>
</evidence>
<dbReference type="InterPro" id="IPR026491">
    <property type="entry name" value="ExosortD_VPLPA"/>
</dbReference>
<evidence type="ECO:0000313" key="11">
    <source>
        <dbReference type="Proteomes" id="UP000476030"/>
    </source>
</evidence>
<sequence length="513" mass="56996">MELVLQSIDRTRLLLPALLCVVLFIYLPDGSLLWDAWMNVEEFSHGPLMLAVALYLLWARRALLNSHDRRGNWIGLVFCLLAAAVYALAVKAGIENIRHLSLFLMILGLFVVFGGLTYGRFVLPSLILLPFVVPPPAFLNANLTYGLQLFSTDMSVALLRFANISVYQDGNVIDMGTIKLAVVEACAGLRYLYPMIGLGVLLAMLFDIPLWKRALFVALAGGVSIIMNSVRIFLTGAIAEWTDTAVSDGFFHLFEGWVFFLFSFGVMLVVCYFILSKREKATIGNGVLKVSVPQAQQTEKPARLGPIIGAMLICAVFASAIVMVRGIEPEIPDRRTFNSFPLKIKEMIAEEDVLPGVEQTILNMSDYFLGHYRGGELLPITLFMGYYDQQSAGSTPHSPRVCIPSGGWEIEELSEITLENGAHSVPVNRVLVTHGEDKLLVYYWFKQRGKYIANEYKAKFNLLWGGLSSARTDGALIRLSMPVKSTMSEVLADKELTAFAEELFKILPVYVPD</sequence>
<keyword evidence="5 10" id="KW-0378">Hydrolase</keyword>
<feature type="transmembrane region" description="Helical" evidence="8">
    <location>
        <begin position="71"/>
        <end position="94"/>
    </location>
</feature>
<evidence type="ECO:0000256" key="3">
    <source>
        <dbReference type="ARBA" id="ARBA00022670"/>
    </source>
</evidence>
<evidence type="ECO:0000256" key="7">
    <source>
        <dbReference type="ARBA" id="ARBA00023136"/>
    </source>
</evidence>
<proteinExistence type="predicted"/>
<keyword evidence="6 8" id="KW-1133">Transmembrane helix</keyword>
<gene>
    <name evidence="10" type="primary">xrtD</name>
    <name evidence="10" type="ORF">GQE98_03600</name>
</gene>
<feature type="transmembrane region" description="Helical" evidence="8">
    <location>
        <begin position="215"/>
        <end position="234"/>
    </location>
</feature>
<evidence type="ECO:0000256" key="8">
    <source>
        <dbReference type="SAM" id="Phobius"/>
    </source>
</evidence>
<evidence type="ECO:0000256" key="1">
    <source>
        <dbReference type="ARBA" id="ARBA00004651"/>
    </source>
</evidence>
<dbReference type="Proteomes" id="UP000476030">
    <property type="component" value="Unassembled WGS sequence"/>
</dbReference>
<dbReference type="InterPro" id="IPR026392">
    <property type="entry name" value="Exo/Archaeosortase_dom"/>
</dbReference>
<feature type="transmembrane region" description="Helical" evidence="8">
    <location>
        <begin position="43"/>
        <end position="59"/>
    </location>
</feature>
<dbReference type="EMBL" id="WTUW01000001">
    <property type="protein sequence ID" value="MZR29713.1"/>
    <property type="molecule type" value="Genomic_DNA"/>
</dbReference>
<dbReference type="GO" id="GO:0005886">
    <property type="term" value="C:plasma membrane"/>
    <property type="evidence" value="ECO:0007669"/>
    <property type="project" value="UniProtKB-SubCell"/>
</dbReference>
<dbReference type="NCBIfam" id="TIGR02602">
    <property type="entry name" value="8TM_EpsH"/>
    <property type="match status" value="1"/>
</dbReference>
<dbReference type="AlphaFoldDB" id="A0A6L8W5E9"/>
<dbReference type="RefSeq" id="WP_161314177.1">
    <property type="nucleotide sequence ID" value="NZ_WTUW01000001.1"/>
</dbReference>
<accession>A0A6L8W5E9</accession>
<dbReference type="InterPro" id="IPR014263">
    <property type="entry name" value="Methanolan_biosynth_EpsI"/>
</dbReference>
<dbReference type="EC" id="3.4.22.-" evidence="10"/>
<dbReference type="Pfam" id="PF11984">
    <property type="entry name" value="DUF3485"/>
    <property type="match status" value="1"/>
</dbReference>
<dbReference type="GO" id="GO:0006508">
    <property type="term" value="P:proteolysis"/>
    <property type="evidence" value="ECO:0007669"/>
    <property type="project" value="UniProtKB-KW"/>
</dbReference>
<name>A0A6L8W5E9_9PROT</name>
<evidence type="ECO:0000313" key="10">
    <source>
        <dbReference type="EMBL" id="MZR29713.1"/>
    </source>
</evidence>
<dbReference type="Pfam" id="PF09721">
    <property type="entry name" value="Exosortase_EpsH"/>
    <property type="match status" value="1"/>
</dbReference>
<keyword evidence="4 8" id="KW-0812">Transmembrane</keyword>
<dbReference type="NCBIfam" id="TIGR04178">
    <property type="entry name" value="exo_archaeo"/>
    <property type="match status" value="1"/>
</dbReference>
<dbReference type="NCBIfam" id="TIGR04152">
    <property type="entry name" value="exosort_VPLPA"/>
    <property type="match status" value="1"/>
</dbReference>
<evidence type="ECO:0000256" key="4">
    <source>
        <dbReference type="ARBA" id="ARBA00022692"/>
    </source>
</evidence>
<dbReference type="InterPro" id="IPR019127">
    <property type="entry name" value="Exosortase"/>
</dbReference>
<evidence type="ECO:0000256" key="2">
    <source>
        <dbReference type="ARBA" id="ARBA00022475"/>
    </source>
</evidence>
<feature type="transmembrane region" description="Helical" evidence="8">
    <location>
        <begin position="304"/>
        <end position="324"/>
    </location>
</feature>
<evidence type="ECO:0000259" key="9">
    <source>
        <dbReference type="Pfam" id="PF11984"/>
    </source>
</evidence>
<dbReference type="GO" id="GO:0008233">
    <property type="term" value="F:peptidase activity"/>
    <property type="evidence" value="ECO:0007669"/>
    <property type="project" value="UniProtKB-KW"/>
</dbReference>
<keyword evidence="3" id="KW-0645">Protease</keyword>
<keyword evidence="11" id="KW-1185">Reference proteome</keyword>
<feature type="transmembrane region" description="Helical" evidence="8">
    <location>
        <begin position="126"/>
        <end position="145"/>
    </location>
</feature>
<organism evidence="10 11">
    <name type="scientific">Sneathiella litorea</name>
    <dbReference type="NCBI Taxonomy" id="2606216"/>
    <lineage>
        <taxon>Bacteria</taxon>
        <taxon>Pseudomonadati</taxon>
        <taxon>Pseudomonadota</taxon>
        <taxon>Alphaproteobacteria</taxon>
        <taxon>Sneathiellales</taxon>
        <taxon>Sneathiellaceae</taxon>
        <taxon>Sneathiella</taxon>
    </lineage>
</organism>
<dbReference type="NCBIfam" id="TIGR02914">
    <property type="entry name" value="EpsI_fam"/>
    <property type="match status" value="1"/>
</dbReference>
<feature type="transmembrane region" description="Helical" evidence="8">
    <location>
        <begin position="191"/>
        <end position="208"/>
    </location>
</feature>
<protein>
    <submittedName>
        <fullName evidence="10">VPLPA-CTERM-specific exosortase XrtD</fullName>
        <ecNumber evidence="10">3.4.22.-</ecNumber>
    </submittedName>
</protein>
<feature type="domain" description="Methanolan biosynthesis EpsI" evidence="9">
    <location>
        <begin position="310"/>
        <end position="508"/>
    </location>
</feature>
<keyword evidence="7 8" id="KW-0472">Membrane</keyword>
<feature type="transmembrane region" description="Helical" evidence="8">
    <location>
        <begin position="12"/>
        <end position="28"/>
    </location>
</feature>
<comment type="caution">
    <text evidence="10">The sequence shown here is derived from an EMBL/GenBank/DDBJ whole genome shotgun (WGS) entry which is preliminary data.</text>
</comment>